<feature type="binding site" evidence="8">
    <location>
        <position position="75"/>
    </location>
    <ligand>
        <name>Mg(2+)</name>
        <dbReference type="ChEBI" id="CHEBI:18420"/>
    </ligand>
</feature>
<dbReference type="GO" id="GO:0008897">
    <property type="term" value="F:holo-[acyl-carrier-protein] synthase activity"/>
    <property type="evidence" value="ECO:0007669"/>
    <property type="project" value="UniProtKB-UniRule"/>
</dbReference>
<dbReference type="EC" id="2.7.8.7" evidence="8"/>
<dbReference type="GO" id="GO:0000287">
    <property type="term" value="F:magnesium ion binding"/>
    <property type="evidence" value="ECO:0007669"/>
    <property type="project" value="UniProtKB-UniRule"/>
</dbReference>
<proteinExistence type="inferred from homology"/>
<feature type="binding site" evidence="8">
    <location>
        <position position="22"/>
    </location>
    <ligand>
        <name>Mg(2+)</name>
        <dbReference type="ChEBI" id="CHEBI:18420"/>
    </ligand>
</feature>
<dbReference type="Pfam" id="PF01648">
    <property type="entry name" value="ACPS"/>
    <property type="match status" value="1"/>
</dbReference>
<evidence type="ECO:0000256" key="2">
    <source>
        <dbReference type="ARBA" id="ARBA00022679"/>
    </source>
</evidence>
<keyword evidence="8" id="KW-0963">Cytoplasm</keyword>
<dbReference type="Proteomes" id="UP000573599">
    <property type="component" value="Unassembled WGS sequence"/>
</dbReference>
<keyword evidence="2 8" id="KW-0808">Transferase</keyword>
<evidence type="ECO:0000313" key="11">
    <source>
        <dbReference type="Proteomes" id="UP000573599"/>
    </source>
</evidence>
<evidence type="ECO:0000256" key="4">
    <source>
        <dbReference type="ARBA" id="ARBA00022832"/>
    </source>
</evidence>
<reference evidence="10 11" key="1">
    <citation type="submission" date="2020-07" db="EMBL/GenBank/DDBJ databases">
        <title>Sequencing the genomes of 1000 actinobacteria strains.</title>
        <authorList>
            <person name="Klenk H.-P."/>
        </authorList>
    </citation>
    <scope>NUCLEOTIDE SEQUENCE [LARGE SCALE GENOMIC DNA]</scope>
    <source>
        <strain evidence="10 11">DSM 23987</strain>
    </source>
</reference>
<evidence type="ECO:0000256" key="7">
    <source>
        <dbReference type="ARBA" id="ARBA00023160"/>
    </source>
</evidence>
<comment type="similarity">
    <text evidence="8">Belongs to the P-Pant transferase superfamily. AcpS family.</text>
</comment>
<evidence type="ECO:0000259" key="9">
    <source>
        <dbReference type="Pfam" id="PF01648"/>
    </source>
</evidence>
<organism evidence="10 11">
    <name type="scientific">Pedococcus badiiscoriae</name>
    <dbReference type="NCBI Taxonomy" id="642776"/>
    <lineage>
        <taxon>Bacteria</taxon>
        <taxon>Bacillati</taxon>
        <taxon>Actinomycetota</taxon>
        <taxon>Actinomycetes</taxon>
        <taxon>Micrococcales</taxon>
        <taxon>Intrasporangiaceae</taxon>
        <taxon>Pedococcus</taxon>
    </lineage>
</organism>
<dbReference type="GO" id="GO:0006633">
    <property type="term" value="P:fatty acid biosynthetic process"/>
    <property type="evidence" value="ECO:0007669"/>
    <property type="project" value="UniProtKB-UniRule"/>
</dbReference>
<comment type="subcellular location">
    <subcellularLocation>
        <location evidence="8">Cytoplasm</location>
    </subcellularLocation>
</comment>
<comment type="caution">
    <text evidence="10">The sequence shown here is derived from an EMBL/GenBank/DDBJ whole genome shotgun (WGS) entry which is preliminary data.</text>
</comment>
<comment type="cofactor">
    <cofactor evidence="8">
        <name>Mg(2+)</name>
        <dbReference type="ChEBI" id="CHEBI:18420"/>
    </cofactor>
</comment>
<keyword evidence="1 8" id="KW-0444">Lipid biosynthesis</keyword>
<comment type="function">
    <text evidence="8">Transfers the 4'-phosphopantetheine moiety from coenzyme A to a Ser of acyl-carrier-protein.</text>
</comment>
<dbReference type="SUPFAM" id="SSF56214">
    <property type="entry name" value="4'-phosphopantetheinyl transferase"/>
    <property type="match status" value="1"/>
</dbReference>
<dbReference type="InterPro" id="IPR008278">
    <property type="entry name" value="4-PPantetheinyl_Trfase_dom"/>
</dbReference>
<feature type="domain" description="4'-phosphopantetheinyl transferase" evidence="9">
    <location>
        <begin position="18"/>
        <end position="137"/>
    </location>
</feature>
<evidence type="ECO:0000256" key="3">
    <source>
        <dbReference type="ARBA" id="ARBA00022723"/>
    </source>
</evidence>
<keyword evidence="4 8" id="KW-0276">Fatty acid metabolism</keyword>
<accession>A0A852WQ79</accession>
<dbReference type="NCBIfam" id="TIGR00556">
    <property type="entry name" value="pantethn_trn"/>
    <property type="match status" value="1"/>
</dbReference>
<gene>
    <name evidence="8" type="primary">acpS</name>
    <name evidence="10" type="ORF">BJ986_001879</name>
</gene>
<sequence>MGTSQTAADHDHRPFEVRVGTDIQSVPSMERSLIDHGDRFMDRIFTEHEVASCGGRSASPRELAPGLAARFCAKEAIIKLLRPMHEVPLWREMEVLRHESGWTEVSLTGTASDLAKAAQIGSIALSMSHGSEYAVATVIGVIFEVGLRT</sequence>
<dbReference type="HAMAP" id="MF_00101">
    <property type="entry name" value="AcpS"/>
    <property type="match status" value="1"/>
</dbReference>
<dbReference type="EMBL" id="JACCAB010000001">
    <property type="protein sequence ID" value="NYG07392.1"/>
    <property type="molecule type" value="Genomic_DNA"/>
</dbReference>
<evidence type="ECO:0000313" key="10">
    <source>
        <dbReference type="EMBL" id="NYG07392.1"/>
    </source>
</evidence>
<dbReference type="AlphaFoldDB" id="A0A852WQ79"/>
<protein>
    <recommendedName>
        <fullName evidence="8">Holo-[acyl-carrier-protein] synthase</fullName>
        <shortName evidence="8">Holo-ACP synthase</shortName>
        <ecNumber evidence="8">2.7.8.7</ecNumber>
    </recommendedName>
    <alternativeName>
        <fullName evidence="8">4'-phosphopantetheinyl transferase AcpS</fullName>
    </alternativeName>
</protein>
<evidence type="ECO:0000256" key="6">
    <source>
        <dbReference type="ARBA" id="ARBA00023098"/>
    </source>
</evidence>
<name>A0A852WQ79_9MICO</name>
<comment type="catalytic activity">
    <reaction evidence="8">
        <text>apo-[ACP] + CoA = holo-[ACP] + adenosine 3',5'-bisphosphate + H(+)</text>
        <dbReference type="Rhea" id="RHEA:12068"/>
        <dbReference type="Rhea" id="RHEA-COMP:9685"/>
        <dbReference type="Rhea" id="RHEA-COMP:9690"/>
        <dbReference type="ChEBI" id="CHEBI:15378"/>
        <dbReference type="ChEBI" id="CHEBI:29999"/>
        <dbReference type="ChEBI" id="CHEBI:57287"/>
        <dbReference type="ChEBI" id="CHEBI:58343"/>
        <dbReference type="ChEBI" id="CHEBI:64479"/>
        <dbReference type="EC" id="2.7.8.7"/>
    </reaction>
</comment>
<keyword evidence="5 8" id="KW-0460">Magnesium</keyword>
<keyword evidence="11" id="KW-1185">Reference proteome</keyword>
<dbReference type="GO" id="GO:0005737">
    <property type="term" value="C:cytoplasm"/>
    <property type="evidence" value="ECO:0007669"/>
    <property type="project" value="UniProtKB-SubCell"/>
</dbReference>
<evidence type="ECO:0000256" key="1">
    <source>
        <dbReference type="ARBA" id="ARBA00022516"/>
    </source>
</evidence>
<dbReference type="InterPro" id="IPR037143">
    <property type="entry name" value="4-PPantetheinyl_Trfase_dom_sf"/>
</dbReference>
<keyword evidence="3 8" id="KW-0479">Metal-binding</keyword>
<dbReference type="InterPro" id="IPR004568">
    <property type="entry name" value="Ppantetheine-prot_Trfase_dom"/>
</dbReference>
<keyword evidence="7 8" id="KW-0275">Fatty acid biosynthesis</keyword>
<evidence type="ECO:0000256" key="8">
    <source>
        <dbReference type="HAMAP-Rule" id="MF_00101"/>
    </source>
</evidence>
<dbReference type="InterPro" id="IPR002582">
    <property type="entry name" value="ACPS"/>
</dbReference>
<dbReference type="Gene3D" id="3.90.470.20">
    <property type="entry name" value="4'-phosphopantetheinyl transferase domain"/>
    <property type="match status" value="1"/>
</dbReference>
<dbReference type="RefSeq" id="WP_179421747.1">
    <property type="nucleotide sequence ID" value="NZ_JACCAB010000001.1"/>
</dbReference>
<evidence type="ECO:0000256" key="5">
    <source>
        <dbReference type="ARBA" id="ARBA00022842"/>
    </source>
</evidence>
<keyword evidence="6 8" id="KW-0443">Lipid metabolism</keyword>